<keyword evidence="14" id="KW-0547">Nucleotide-binding</keyword>
<dbReference type="PANTHER" id="PTHR45436">
    <property type="entry name" value="SENSOR HISTIDINE KINASE YKOH"/>
    <property type="match status" value="1"/>
</dbReference>
<dbReference type="CDD" id="cd00082">
    <property type="entry name" value="HisKA"/>
    <property type="match status" value="1"/>
</dbReference>
<evidence type="ECO:0000256" key="8">
    <source>
        <dbReference type="ARBA" id="ARBA00022989"/>
    </source>
</evidence>
<evidence type="ECO:0000313" key="15">
    <source>
        <dbReference type="Proteomes" id="UP001595536"/>
    </source>
</evidence>
<evidence type="ECO:0000256" key="2">
    <source>
        <dbReference type="ARBA" id="ARBA00004370"/>
    </source>
</evidence>
<dbReference type="RefSeq" id="WP_376830219.1">
    <property type="nucleotide sequence ID" value="NZ_JBHLWR010000006.1"/>
</dbReference>
<evidence type="ECO:0000256" key="4">
    <source>
        <dbReference type="ARBA" id="ARBA00022553"/>
    </source>
</evidence>
<evidence type="ECO:0000259" key="12">
    <source>
        <dbReference type="PROSITE" id="PS50109"/>
    </source>
</evidence>
<evidence type="ECO:0000256" key="5">
    <source>
        <dbReference type="ARBA" id="ARBA00022679"/>
    </source>
</evidence>
<protein>
    <recommendedName>
        <fullName evidence="3">histidine kinase</fullName>
        <ecNumber evidence="3">2.7.13.3</ecNumber>
    </recommendedName>
</protein>
<dbReference type="GO" id="GO:0005524">
    <property type="term" value="F:ATP binding"/>
    <property type="evidence" value="ECO:0007669"/>
    <property type="project" value="UniProtKB-KW"/>
</dbReference>
<reference evidence="15" key="1">
    <citation type="journal article" date="2019" name="Int. J. Syst. Evol. Microbiol.">
        <title>The Global Catalogue of Microorganisms (GCM) 10K type strain sequencing project: providing services to taxonomists for standard genome sequencing and annotation.</title>
        <authorList>
            <consortium name="The Broad Institute Genomics Platform"/>
            <consortium name="The Broad Institute Genome Sequencing Center for Infectious Disease"/>
            <person name="Wu L."/>
            <person name="Ma J."/>
        </authorList>
    </citation>
    <scope>NUCLEOTIDE SEQUENCE [LARGE SCALE GENOMIC DNA]</scope>
    <source>
        <strain evidence="15">CCM 7941</strain>
    </source>
</reference>
<keyword evidence="11" id="KW-0472">Membrane</keyword>
<dbReference type="Pfam" id="PF02518">
    <property type="entry name" value="HATPase_c"/>
    <property type="match status" value="1"/>
</dbReference>
<keyword evidence="7" id="KW-0418">Kinase</keyword>
<keyword evidence="14" id="KW-0067">ATP-binding</keyword>
<comment type="catalytic activity">
    <reaction evidence="1">
        <text>ATP + protein L-histidine = ADP + protein N-phospho-L-histidine.</text>
        <dbReference type="EC" id="2.7.13.3"/>
    </reaction>
</comment>
<dbReference type="Proteomes" id="UP001595536">
    <property type="component" value="Unassembled WGS sequence"/>
</dbReference>
<evidence type="ECO:0000256" key="7">
    <source>
        <dbReference type="ARBA" id="ARBA00022777"/>
    </source>
</evidence>
<keyword evidence="6 11" id="KW-0812">Transmembrane</keyword>
<comment type="subcellular location">
    <subcellularLocation>
        <location evidence="2">Membrane</location>
    </subcellularLocation>
</comment>
<comment type="caution">
    <text evidence="14">The sequence shown here is derived from an EMBL/GenBank/DDBJ whole genome shotgun (WGS) entry which is preliminary data.</text>
</comment>
<evidence type="ECO:0000256" key="9">
    <source>
        <dbReference type="ARBA" id="ARBA00023012"/>
    </source>
</evidence>
<dbReference type="PROSITE" id="PS50109">
    <property type="entry name" value="HIS_KIN"/>
    <property type="match status" value="1"/>
</dbReference>
<evidence type="ECO:0000256" key="6">
    <source>
        <dbReference type="ARBA" id="ARBA00022692"/>
    </source>
</evidence>
<evidence type="ECO:0000256" key="11">
    <source>
        <dbReference type="SAM" id="Phobius"/>
    </source>
</evidence>
<feature type="domain" description="Histidine kinase" evidence="12">
    <location>
        <begin position="263"/>
        <end position="472"/>
    </location>
</feature>
<sequence length="477" mass="50626">MSEAPTPAAAGRTPSLAARLVLSSIFWSGLIFVVAGVILTALYSRAAERAFDERLQVYLTALVSEMAAPAQSEPRENLGPGDPRFDWPLSGWYWQITRAGQPQAEVRASRSLYGSQLTLPPAAAAGRDTLPDGGRAGYLNGPDDRRHRFVSRTIDFGDEGRFDITVAGPVDDIEAEKREFALYLTLTFALLGLALAGSALLQVRFGLAPLARLRRAVEDVRHGEAERIGGDYPADVAPLAAELNLLIDANRKILDRARTQVGNLAHALKTPLSVIINEAERAAREPDAADLPRVVRDQAGVMRAQINWYLDRARAAALTGALGAVTAVEPVIQGLARALGRIHAERGLAVEVAVEPGLRFRGEAQDLQDLIGNLADNAFKWGRAHVRIAAAALPDARPGMIRIVVDDDGPGMAPDARDTALARGRRLDETTPGSGLGLSIVAELAEIYGGALELGDSPCGGLRATLVLPGGRAPGGG</sequence>
<evidence type="ECO:0000259" key="13">
    <source>
        <dbReference type="PROSITE" id="PS50885"/>
    </source>
</evidence>
<dbReference type="InterPro" id="IPR003660">
    <property type="entry name" value="HAMP_dom"/>
</dbReference>
<dbReference type="PROSITE" id="PS50885">
    <property type="entry name" value="HAMP"/>
    <property type="match status" value="1"/>
</dbReference>
<feature type="transmembrane region" description="Helical" evidence="11">
    <location>
        <begin position="20"/>
        <end position="44"/>
    </location>
</feature>
<organism evidence="14 15">
    <name type="scientific">Camelimonas abortus</name>
    <dbReference type="NCBI Taxonomy" id="1017184"/>
    <lineage>
        <taxon>Bacteria</taxon>
        <taxon>Pseudomonadati</taxon>
        <taxon>Pseudomonadota</taxon>
        <taxon>Alphaproteobacteria</taxon>
        <taxon>Hyphomicrobiales</taxon>
        <taxon>Chelatococcaceae</taxon>
        <taxon>Camelimonas</taxon>
    </lineage>
</organism>
<dbReference type="EMBL" id="JBHRUV010000045">
    <property type="protein sequence ID" value="MFC3266536.1"/>
    <property type="molecule type" value="Genomic_DNA"/>
</dbReference>
<dbReference type="InterPro" id="IPR050428">
    <property type="entry name" value="TCS_sensor_his_kinase"/>
</dbReference>
<keyword evidence="4" id="KW-0597">Phosphoprotein</keyword>
<keyword evidence="8 11" id="KW-1133">Transmembrane helix</keyword>
<dbReference type="Gene3D" id="3.30.565.10">
    <property type="entry name" value="Histidine kinase-like ATPase, C-terminal domain"/>
    <property type="match status" value="1"/>
</dbReference>
<dbReference type="InterPro" id="IPR036890">
    <property type="entry name" value="HATPase_C_sf"/>
</dbReference>
<proteinExistence type="predicted"/>
<dbReference type="SMART" id="SM00387">
    <property type="entry name" value="HATPase_c"/>
    <property type="match status" value="1"/>
</dbReference>
<dbReference type="EC" id="2.7.13.3" evidence="3"/>
<feature type="region of interest" description="Disordered" evidence="10">
    <location>
        <begin position="123"/>
        <end position="142"/>
    </location>
</feature>
<dbReference type="InterPro" id="IPR003594">
    <property type="entry name" value="HATPase_dom"/>
</dbReference>
<name>A0ABV7LGJ4_9HYPH</name>
<keyword evidence="9" id="KW-0902">Two-component regulatory system</keyword>
<evidence type="ECO:0000256" key="10">
    <source>
        <dbReference type="SAM" id="MobiDB-lite"/>
    </source>
</evidence>
<dbReference type="InterPro" id="IPR003661">
    <property type="entry name" value="HisK_dim/P_dom"/>
</dbReference>
<feature type="domain" description="HAMP" evidence="13">
    <location>
        <begin position="204"/>
        <end position="255"/>
    </location>
</feature>
<dbReference type="SMART" id="SM00388">
    <property type="entry name" value="HisKA"/>
    <property type="match status" value="1"/>
</dbReference>
<evidence type="ECO:0000256" key="1">
    <source>
        <dbReference type="ARBA" id="ARBA00000085"/>
    </source>
</evidence>
<keyword evidence="5" id="KW-0808">Transferase</keyword>
<feature type="transmembrane region" description="Helical" evidence="11">
    <location>
        <begin position="180"/>
        <end position="201"/>
    </location>
</feature>
<dbReference type="InterPro" id="IPR036097">
    <property type="entry name" value="HisK_dim/P_sf"/>
</dbReference>
<accession>A0ABV7LGJ4</accession>
<dbReference type="SUPFAM" id="SSF55874">
    <property type="entry name" value="ATPase domain of HSP90 chaperone/DNA topoisomerase II/histidine kinase"/>
    <property type="match status" value="1"/>
</dbReference>
<dbReference type="Gene3D" id="1.10.287.130">
    <property type="match status" value="1"/>
</dbReference>
<dbReference type="InterPro" id="IPR005467">
    <property type="entry name" value="His_kinase_dom"/>
</dbReference>
<keyword evidence="15" id="KW-1185">Reference proteome</keyword>
<dbReference type="PANTHER" id="PTHR45436:SF5">
    <property type="entry name" value="SENSOR HISTIDINE KINASE TRCS"/>
    <property type="match status" value="1"/>
</dbReference>
<dbReference type="SUPFAM" id="SSF47384">
    <property type="entry name" value="Homodimeric domain of signal transducing histidine kinase"/>
    <property type="match status" value="1"/>
</dbReference>
<evidence type="ECO:0000256" key="3">
    <source>
        <dbReference type="ARBA" id="ARBA00012438"/>
    </source>
</evidence>
<evidence type="ECO:0000313" key="14">
    <source>
        <dbReference type="EMBL" id="MFC3266536.1"/>
    </source>
</evidence>
<gene>
    <name evidence="14" type="ORF">ACFOEX_09235</name>
</gene>